<evidence type="ECO:0000313" key="2">
    <source>
        <dbReference type="Proteomes" id="UP000231648"/>
    </source>
</evidence>
<dbReference type="Proteomes" id="UP000231648">
    <property type="component" value="Unassembled WGS sequence"/>
</dbReference>
<accession>A0A2M8KBX7</accession>
<gene>
    <name evidence="1" type="ORF">COU82_02000</name>
</gene>
<evidence type="ECO:0000313" key="1">
    <source>
        <dbReference type="EMBL" id="PJE57432.1"/>
    </source>
</evidence>
<dbReference type="EMBL" id="PFDX01000024">
    <property type="protein sequence ID" value="PJE57432.1"/>
    <property type="molecule type" value="Genomic_DNA"/>
</dbReference>
<comment type="caution">
    <text evidence="1">The sequence shown here is derived from an EMBL/GenBank/DDBJ whole genome shotgun (WGS) entry which is preliminary data.</text>
</comment>
<dbReference type="AlphaFoldDB" id="A0A2M8KBX7"/>
<name>A0A2M8KBX7_9BACT</name>
<protein>
    <submittedName>
        <fullName evidence="1">Uncharacterized protein</fullName>
    </submittedName>
</protein>
<reference evidence="2" key="1">
    <citation type="submission" date="2017-09" db="EMBL/GenBank/DDBJ databases">
        <title>Depth-based differentiation of microbial function through sediment-hosted aquifers and enrichment of novel symbionts in the deep terrestrial subsurface.</title>
        <authorList>
            <person name="Probst A.J."/>
            <person name="Ladd B."/>
            <person name="Jarett J.K."/>
            <person name="Geller-Mcgrath D.E."/>
            <person name="Sieber C.M.K."/>
            <person name="Emerson J.B."/>
            <person name="Anantharaman K."/>
            <person name="Thomas B.C."/>
            <person name="Malmstrom R."/>
            <person name="Stieglmeier M."/>
            <person name="Klingl A."/>
            <person name="Woyke T."/>
            <person name="Ryan C.M."/>
            <person name="Banfield J.F."/>
        </authorList>
    </citation>
    <scope>NUCLEOTIDE SEQUENCE [LARGE SCALE GENOMIC DNA]</scope>
</reference>
<organism evidence="1 2">
    <name type="scientific">Candidatus Portnoybacteria bacterium CG10_big_fil_rev_8_21_14_0_10_38_18</name>
    <dbReference type="NCBI Taxonomy" id="1974813"/>
    <lineage>
        <taxon>Bacteria</taxon>
        <taxon>Candidatus Portnoyibacteriota</taxon>
    </lineage>
</organism>
<proteinExistence type="predicted"/>
<sequence>MGEFKQISREALRTEGFPKPPIDLTEEVMLSLSEEQRQILFDLADLCEKQGELIEKINVVKSNLATVDIHDEVSLKFLTLEEHRKLGKTQTKMATILNKALDCGMGALGIVQRNCSIFDVKP</sequence>